<reference evidence="2" key="1">
    <citation type="submission" date="2022-11" db="UniProtKB">
        <authorList>
            <consortium name="WormBaseParasite"/>
        </authorList>
    </citation>
    <scope>IDENTIFICATION</scope>
</reference>
<proteinExistence type="predicted"/>
<keyword evidence="1" id="KW-1185">Reference proteome</keyword>
<evidence type="ECO:0000313" key="2">
    <source>
        <dbReference type="WBParaSite" id="scaffold10844_cov245.g15111"/>
    </source>
</evidence>
<sequence>MEHVSRLFRSASKKSWVPQSHVVVVPEAVVKEGSYPIDGRQLFRLLMKRCARYTLELTIHAMASNDRVFRLLNLSYRVVNLCIDSLNPLCGSEIMEIGDRLPSLKTLMRNVRQRAPGLTVLSVESTGRDVVNQALAYEHLTVLSIPFAYVLPEDVVPADMFPLNYTNQLTALDLGLVNQIFIIMRFLPEMFPCLEHLSFSCIEDPNTQLHKHFNQILPFPSLRSFCLGIYQSSKTFEQEQLQRCLDNYPLIFHAEYMAFVRKLFEQKKLEHLQLNFPLSADIAIDVFKSCPNLRSLYFHNRFGSISKNIQHGDYFLPDQFIQKFKRHVKKHKIPQPNKESKKVRMLERLFTDTEFEDGNAWILCQEYPQSSHVLVELFVKELGEGNNTCPPTQ</sequence>
<organism evidence="1 2">
    <name type="scientific">Meloidogyne javanica</name>
    <name type="common">Root-knot nematode worm</name>
    <dbReference type="NCBI Taxonomy" id="6303"/>
    <lineage>
        <taxon>Eukaryota</taxon>
        <taxon>Metazoa</taxon>
        <taxon>Ecdysozoa</taxon>
        <taxon>Nematoda</taxon>
        <taxon>Chromadorea</taxon>
        <taxon>Rhabditida</taxon>
        <taxon>Tylenchina</taxon>
        <taxon>Tylenchomorpha</taxon>
        <taxon>Tylenchoidea</taxon>
        <taxon>Meloidogynidae</taxon>
        <taxon>Meloidogyninae</taxon>
        <taxon>Meloidogyne</taxon>
        <taxon>Meloidogyne incognita group</taxon>
    </lineage>
</organism>
<dbReference type="SUPFAM" id="SSF52047">
    <property type="entry name" value="RNI-like"/>
    <property type="match status" value="1"/>
</dbReference>
<evidence type="ECO:0000313" key="1">
    <source>
        <dbReference type="Proteomes" id="UP000887561"/>
    </source>
</evidence>
<protein>
    <submittedName>
        <fullName evidence="2">Uncharacterized protein</fullName>
    </submittedName>
</protein>
<dbReference type="WBParaSite" id="scaffold10844_cov245.g15111">
    <property type="protein sequence ID" value="scaffold10844_cov245.g15111"/>
    <property type="gene ID" value="scaffold10844_cov245.g15111"/>
</dbReference>
<dbReference type="Proteomes" id="UP000887561">
    <property type="component" value="Unplaced"/>
</dbReference>
<dbReference type="InterPro" id="IPR032675">
    <property type="entry name" value="LRR_dom_sf"/>
</dbReference>
<dbReference type="AlphaFoldDB" id="A0A915LDS4"/>
<name>A0A915LDS4_MELJA</name>
<accession>A0A915LDS4</accession>
<dbReference type="Gene3D" id="3.80.10.10">
    <property type="entry name" value="Ribonuclease Inhibitor"/>
    <property type="match status" value="1"/>
</dbReference>